<gene>
    <name evidence="1" type="ORF">KS407_03695</name>
</gene>
<keyword evidence="2" id="KW-1185">Reference proteome</keyword>
<dbReference type="Proteomes" id="UP000790580">
    <property type="component" value="Unassembled WGS sequence"/>
</dbReference>
<accession>A0ABS6JPQ3</accession>
<dbReference type="EMBL" id="JAHQCR010000017">
    <property type="protein sequence ID" value="MBU9720546.1"/>
    <property type="molecule type" value="Genomic_DNA"/>
</dbReference>
<comment type="caution">
    <text evidence="1">The sequence shown here is derived from an EMBL/GenBank/DDBJ whole genome shotgun (WGS) entry which is preliminary data.</text>
</comment>
<organism evidence="1 2">
    <name type="scientific">Evansella alkalicola</name>
    <dbReference type="NCBI Taxonomy" id="745819"/>
    <lineage>
        <taxon>Bacteria</taxon>
        <taxon>Bacillati</taxon>
        <taxon>Bacillota</taxon>
        <taxon>Bacilli</taxon>
        <taxon>Bacillales</taxon>
        <taxon>Bacillaceae</taxon>
        <taxon>Evansella</taxon>
    </lineage>
</organism>
<evidence type="ECO:0000313" key="1">
    <source>
        <dbReference type="EMBL" id="MBU9720546.1"/>
    </source>
</evidence>
<proteinExistence type="predicted"/>
<reference evidence="1 2" key="1">
    <citation type="submission" date="2021-06" db="EMBL/GenBank/DDBJ databases">
        <title>Bacillus sp. RD4P76, an endophyte from a halophyte.</title>
        <authorList>
            <person name="Sun J.-Q."/>
        </authorList>
    </citation>
    <scope>NUCLEOTIDE SEQUENCE [LARGE SCALE GENOMIC DNA]</scope>
    <source>
        <strain evidence="1 2">JCM 17098</strain>
    </source>
</reference>
<dbReference type="RefSeq" id="WP_088075896.1">
    <property type="nucleotide sequence ID" value="NZ_JAHQCR010000017.1"/>
</dbReference>
<name>A0ABS6JPQ3_9BACI</name>
<sequence length="131" mass="15621">MTIYEALKTLGNYRYAEYFKWKHDIRFDQTLPKKSEEEFLESVDRKTMNGFLKWERSAQYKALLTLYFDTKITNDIEEIYKIVSDKAKQGDDKAVRLFLTLSKDIQSQRKNAEEVFKQVDDIEEDDGLELD</sequence>
<evidence type="ECO:0000313" key="2">
    <source>
        <dbReference type="Proteomes" id="UP000790580"/>
    </source>
</evidence>
<protein>
    <submittedName>
        <fullName evidence="1">Uncharacterized protein</fullName>
    </submittedName>
</protein>